<evidence type="ECO:0000256" key="13">
    <source>
        <dbReference type="ARBA" id="ARBA00023146"/>
    </source>
</evidence>
<dbReference type="Proteomes" id="UP001601627">
    <property type="component" value="Unassembled WGS sequence"/>
</dbReference>
<dbReference type="Pfam" id="PF03483">
    <property type="entry name" value="B3_4"/>
    <property type="match status" value="1"/>
</dbReference>
<dbReference type="InterPro" id="IPR009061">
    <property type="entry name" value="DNA-bd_dom_put_sf"/>
</dbReference>
<dbReference type="SUPFAM" id="SSF50249">
    <property type="entry name" value="Nucleic acid-binding proteins"/>
    <property type="match status" value="1"/>
</dbReference>
<evidence type="ECO:0000256" key="10">
    <source>
        <dbReference type="ARBA" id="ARBA00022842"/>
    </source>
</evidence>
<dbReference type="InterPro" id="IPR005147">
    <property type="entry name" value="tRNA_synthase_B5-dom"/>
</dbReference>
<evidence type="ECO:0000313" key="20">
    <source>
        <dbReference type="EMBL" id="MFF1275394.1"/>
    </source>
</evidence>
<dbReference type="InterPro" id="IPR005121">
    <property type="entry name" value="Fdx_antiC-bd"/>
</dbReference>
<evidence type="ECO:0000259" key="19">
    <source>
        <dbReference type="PROSITE" id="PS51483"/>
    </source>
</evidence>
<dbReference type="Pfam" id="PF01588">
    <property type="entry name" value="tRNA_bind"/>
    <property type="match status" value="1"/>
</dbReference>
<dbReference type="PROSITE" id="PS51483">
    <property type="entry name" value="B5"/>
    <property type="match status" value="1"/>
</dbReference>
<keyword evidence="6 15" id="KW-0436">Ligase</keyword>
<dbReference type="CDD" id="cd02796">
    <property type="entry name" value="tRNA_bind_bactPheRS"/>
    <property type="match status" value="1"/>
</dbReference>
<dbReference type="InterPro" id="IPR002547">
    <property type="entry name" value="tRNA-bd_dom"/>
</dbReference>
<keyword evidence="13 15" id="KW-0030">Aminoacyl-tRNA synthetase</keyword>
<dbReference type="NCBIfam" id="TIGR00472">
    <property type="entry name" value="pheT_bact"/>
    <property type="match status" value="1"/>
</dbReference>
<dbReference type="PROSITE" id="PS50886">
    <property type="entry name" value="TRBD"/>
    <property type="match status" value="1"/>
</dbReference>
<dbReference type="EC" id="6.1.1.20" evidence="15"/>
<dbReference type="InterPro" id="IPR036690">
    <property type="entry name" value="Fdx_antiC-bd_sf"/>
</dbReference>
<feature type="binding site" evidence="15">
    <location>
        <position position="488"/>
    </location>
    <ligand>
        <name>Mg(2+)</name>
        <dbReference type="ChEBI" id="CHEBI:18420"/>
        <note>shared with alpha subunit</note>
    </ligand>
</feature>
<dbReference type="CDD" id="cd00769">
    <property type="entry name" value="PheRS_beta_core"/>
    <property type="match status" value="1"/>
</dbReference>
<evidence type="ECO:0000256" key="11">
    <source>
        <dbReference type="ARBA" id="ARBA00022884"/>
    </source>
</evidence>
<dbReference type="SUPFAM" id="SSF56037">
    <property type="entry name" value="PheT/TilS domain"/>
    <property type="match status" value="1"/>
</dbReference>
<dbReference type="PANTHER" id="PTHR10947:SF0">
    <property type="entry name" value="PHENYLALANINE--TRNA LIGASE BETA SUBUNIT"/>
    <property type="match status" value="1"/>
</dbReference>
<evidence type="ECO:0000256" key="7">
    <source>
        <dbReference type="ARBA" id="ARBA00022723"/>
    </source>
</evidence>
<dbReference type="GO" id="GO:0004826">
    <property type="term" value="F:phenylalanine-tRNA ligase activity"/>
    <property type="evidence" value="ECO:0007669"/>
    <property type="project" value="UniProtKB-EC"/>
</dbReference>
<evidence type="ECO:0000256" key="3">
    <source>
        <dbReference type="ARBA" id="ARBA00011209"/>
    </source>
</evidence>
<dbReference type="InterPro" id="IPR004532">
    <property type="entry name" value="Phe-tRNA-ligase_IIc_bsu_bact"/>
</dbReference>
<evidence type="ECO:0000256" key="6">
    <source>
        <dbReference type="ARBA" id="ARBA00022598"/>
    </source>
</evidence>
<evidence type="ECO:0000256" key="15">
    <source>
        <dbReference type="HAMAP-Rule" id="MF_00283"/>
    </source>
</evidence>
<feature type="binding site" evidence="15">
    <location>
        <position position="485"/>
    </location>
    <ligand>
        <name>Mg(2+)</name>
        <dbReference type="ChEBI" id="CHEBI:18420"/>
        <note>shared with alpha subunit</note>
    </ligand>
</feature>
<feature type="binding site" evidence="15">
    <location>
        <position position="479"/>
    </location>
    <ligand>
        <name>Mg(2+)</name>
        <dbReference type="ChEBI" id="CHEBI:18420"/>
        <note>shared with alpha subunit</note>
    </ligand>
</feature>
<evidence type="ECO:0000313" key="21">
    <source>
        <dbReference type="Proteomes" id="UP001601627"/>
    </source>
</evidence>
<comment type="cofactor">
    <cofactor evidence="15">
        <name>Mg(2+)</name>
        <dbReference type="ChEBI" id="CHEBI:18420"/>
    </cofactor>
    <text evidence="15">Binds 2 magnesium ions per tetramer.</text>
</comment>
<keyword evidence="21" id="KW-1185">Reference proteome</keyword>
<keyword evidence="8 15" id="KW-0547">Nucleotide-binding</keyword>
<keyword evidence="4 15" id="KW-0963">Cytoplasm</keyword>
<evidence type="ECO:0000259" key="18">
    <source>
        <dbReference type="PROSITE" id="PS51447"/>
    </source>
</evidence>
<keyword evidence="11 16" id="KW-0694">RNA-binding</keyword>
<feature type="domain" description="TRNA-binding" evidence="17">
    <location>
        <begin position="42"/>
        <end position="167"/>
    </location>
</feature>
<dbReference type="SUPFAM" id="SSF54991">
    <property type="entry name" value="Anticodon-binding domain of PheRS"/>
    <property type="match status" value="1"/>
</dbReference>
<evidence type="ECO:0000256" key="12">
    <source>
        <dbReference type="ARBA" id="ARBA00022917"/>
    </source>
</evidence>
<evidence type="ECO:0000256" key="2">
    <source>
        <dbReference type="ARBA" id="ARBA00008653"/>
    </source>
</evidence>
<dbReference type="PANTHER" id="PTHR10947">
    <property type="entry name" value="PHENYLALANYL-TRNA SYNTHETASE BETA CHAIN AND LEUCINE-RICH REPEAT-CONTAINING PROTEIN 47"/>
    <property type="match status" value="1"/>
</dbReference>
<dbReference type="Gene3D" id="3.30.56.10">
    <property type="match status" value="2"/>
</dbReference>
<dbReference type="Pfam" id="PF03484">
    <property type="entry name" value="B5"/>
    <property type="match status" value="1"/>
</dbReference>
<dbReference type="SUPFAM" id="SSF55681">
    <property type="entry name" value="Class II aaRS and biotin synthetases"/>
    <property type="match status" value="1"/>
</dbReference>
<evidence type="ECO:0000256" key="4">
    <source>
        <dbReference type="ARBA" id="ARBA00022490"/>
    </source>
</evidence>
<dbReference type="Gene3D" id="3.30.930.10">
    <property type="entry name" value="Bira Bifunctional Protein, Domain 2"/>
    <property type="match status" value="1"/>
</dbReference>
<keyword evidence="12 15" id="KW-0648">Protein biosynthesis</keyword>
<comment type="catalytic activity">
    <reaction evidence="14 15">
        <text>tRNA(Phe) + L-phenylalanine + ATP = L-phenylalanyl-tRNA(Phe) + AMP + diphosphate + H(+)</text>
        <dbReference type="Rhea" id="RHEA:19413"/>
        <dbReference type="Rhea" id="RHEA-COMP:9668"/>
        <dbReference type="Rhea" id="RHEA-COMP:9699"/>
        <dbReference type="ChEBI" id="CHEBI:15378"/>
        <dbReference type="ChEBI" id="CHEBI:30616"/>
        <dbReference type="ChEBI" id="CHEBI:33019"/>
        <dbReference type="ChEBI" id="CHEBI:58095"/>
        <dbReference type="ChEBI" id="CHEBI:78442"/>
        <dbReference type="ChEBI" id="CHEBI:78531"/>
        <dbReference type="ChEBI" id="CHEBI:456215"/>
        <dbReference type="EC" id="6.1.1.20"/>
    </reaction>
</comment>
<dbReference type="SMART" id="SM00874">
    <property type="entry name" value="B5"/>
    <property type="match status" value="1"/>
</dbReference>
<dbReference type="SMART" id="SM00873">
    <property type="entry name" value="B3_4"/>
    <property type="match status" value="1"/>
</dbReference>
<comment type="similarity">
    <text evidence="2 15">Belongs to the phenylalanyl-tRNA synthetase beta subunit family. Type 1 subfamily.</text>
</comment>
<evidence type="ECO:0000256" key="16">
    <source>
        <dbReference type="PROSITE-ProRule" id="PRU00209"/>
    </source>
</evidence>
<feature type="binding site" evidence="15">
    <location>
        <position position="489"/>
    </location>
    <ligand>
        <name>Mg(2+)</name>
        <dbReference type="ChEBI" id="CHEBI:18420"/>
        <note>shared with alpha subunit</note>
    </ligand>
</feature>
<dbReference type="SUPFAM" id="SSF46955">
    <property type="entry name" value="Putative DNA-binding domain"/>
    <property type="match status" value="1"/>
</dbReference>
<protein>
    <recommendedName>
        <fullName evidence="15">Phenylalanine--tRNA ligase beta subunit</fullName>
        <ecNumber evidence="15">6.1.1.20</ecNumber>
    </recommendedName>
    <alternativeName>
        <fullName evidence="15">Phenylalanyl-tRNA synthetase beta subunit</fullName>
        <shortName evidence="15">PheRS</shortName>
    </alternativeName>
</protein>
<dbReference type="Gene3D" id="2.40.50.140">
    <property type="entry name" value="Nucleic acid-binding proteins"/>
    <property type="match status" value="1"/>
</dbReference>
<evidence type="ECO:0000259" key="17">
    <source>
        <dbReference type="PROSITE" id="PS50886"/>
    </source>
</evidence>
<dbReference type="InterPro" id="IPR045060">
    <property type="entry name" value="Phe-tRNA-ligase_IIc_bsu"/>
</dbReference>
<dbReference type="SMART" id="SM00896">
    <property type="entry name" value="FDX-ACB"/>
    <property type="match status" value="1"/>
</dbReference>
<keyword evidence="7 15" id="KW-0479">Metal-binding</keyword>
<gene>
    <name evidence="15 20" type="primary">pheT</name>
    <name evidence="20" type="ORF">ACFVZC_18565</name>
</gene>
<dbReference type="Pfam" id="PF17759">
    <property type="entry name" value="tRNA_synthFbeta"/>
    <property type="match status" value="1"/>
</dbReference>
<dbReference type="InterPro" id="IPR005146">
    <property type="entry name" value="B3/B4_tRNA-bd"/>
</dbReference>
<evidence type="ECO:0000256" key="14">
    <source>
        <dbReference type="ARBA" id="ARBA00049255"/>
    </source>
</evidence>
<evidence type="ECO:0000256" key="9">
    <source>
        <dbReference type="ARBA" id="ARBA00022840"/>
    </source>
</evidence>
<reference evidence="20 21" key="1">
    <citation type="submission" date="2024-09" db="EMBL/GenBank/DDBJ databases">
        <title>The Natural Products Discovery Center: Release of the First 8490 Sequenced Strains for Exploring Actinobacteria Biosynthetic Diversity.</title>
        <authorList>
            <person name="Kalkreuter E."/>
            <person name="Kautsar S.A."/>
            <person name="Yang D."/>
            <person name="Bader C.D."/>
            <person name="Teijaro C.N."/>
            <person name="Fluegel L."/>
            <person name="Davis C.M."/>
            <person name="Simpson J.R."/>
            <person name="Lauterbach L."/>
            <person name="Steele A.D."/>
            <person name="Gui C."/>
            <person name="Meng S."/>
            <person name="Li G."/>
            <person name="Viehrig K."/>
            <person name="Ye F."/>
            <person name="Su P."/>
            <person name="Kiefer A.F."/>
            <person name="Nichols A."/>
            <person name="Cepeda A.J."/>
            <person name="Yan W."/>
            <person name="Fan B."/>
            <person name="Jiang Y."/>
            <person name="Adhikari A."/>
            <person name="Zheng C.-J."/>
            <person name="Schuster L."/>
            <person name="Cowan T.M."/>
            <person name="Smanski M.J."/>
            <person name="Chevrette M.G."/>
            <person name="De Carvalho L.P.S."/>
            <person name="Shen B."/>
        </authorList>
    </citation>
    <scope>NUCLEOTIDE SEQUENCE [LARGE SCALE GENOMIC DNA]</scope>
    <source>
        <strain evidence="20 21">NPDC058328</strain>
    </source>
</reference>
<keyword evidence="5 16" id="KW-0820">tRNA-binding</keyword>
<evidence type="ECO:0000256" key="1">
    <source>
        <dbReference type="ARBA" id="ARBA00004496"/>
    </source>
</evidence>
<keyword evidence="10 15" id="KW-0460">Magnesium</keyword>
<feature type="domain" description="B5" evidence="19">
    <location>
        <begin position="427"/>
        <end position="501"/>
    </location>
</feature>
<dbReference type="InterPro" id="IPR012340">
    <property type="entry name" value="NA-bd_OB-fold"/>
</dbReference>
<evidence type="ECO:0000256" key="5">
    <source>
        <dbReference type="ARBA" id="ARBA00022555"/>
    </source>
</evidence>
<dbReference type="Pfam" id="PF03147">
    <property type="entry name" value="FDX-ACB"/>
    <property type="match status" value="1"/>
</dbReference>
<comment type="caution">
    <text evidence="20">The sequence shown here is derived from an EMBL/GenBank/DDBJ whole genome shotgun (WGS) entry which is preliminary data.</text>
</comment>
<comment type="subunit">
    <text evidence="3 15">Tetramer of two alpha and two beta subunits.</text>
</comment>
<dbReference type="InterPro" id="IPR033714">
    <property type="entry name" value="tRNA_bind_bactPheRS"/>
</dbReference>
<dbReference type="EMBL" id="JBHVZQ010000015">
    <property type="protein sequence ID" value="MFF1275394.1"/>
    <property type="molecule type" value="Genomic_DNA"/>
</dbReference>
<accession>A0ABW6Q860</accession>
<dbReference type="RefSeq" id="WP_388235939.1">
    <property type="nucleotide sequence ID" value="NZ_JBHVZQ010000015.1"/>
</dbReference>
<dbReference type="InterPro" id="IPR020825">
    <property type="entry name" value="Phe-tRNA_synthase-like_B3/B4"/>
</dbReference>
<dbReference type="Gene3D" id="3.50.40.10">
    <property type="entry name" value="Phenylalanyl-trna Synthetase, Chain B, domain 3"/>
    <property type="match status" value="1"/>
</dbReference>
<keyword evidence="9 15" id="KW-0067">ATP-binding</keyword>
<name>A0ABW6Q860_9ACTN</name>
<dbReference type="Gene3D" id="3.30.70.380">
    <property type="entry name" value="Ferrodoxin-fold anticodon-binding domain"/>
    <property type="match status" value="1"/>
</dbReference>
<comment type="subcellular location">
    <subcellularLocation>
        <location evidence="1 15">Cytoplasm</location>
    </subcellularLocation>
</comment>
<dbReference type="InterPro" id="IPR041616">
    <property type="entry name" value="PheRS_beta_core"/>
</dbReference>
<proteinExistence type="inferred from homology"/>
<dbReference type="PROSITE" id="PS51447">
    <property type="entry name" value="FDX_ACB"/>
    <property type="match status" value="1"/>
</dbReference>
<dbReference type="HAMAP" id="MF_00283">
    <property type="entry name" value="Phe_tRNA_synth_beta1"/>
    <property type="match status" value="1"/>
</dbReference>
<dbReference type="InterPro" id="IPR045864">
    <property type="entry name" value="aa-tRNA-synth_II/BPL/LPL"/>
</dbReference>
<sequence length="850" mass="90101">MRIPLSWLREYVDLPATETGRDVQAKLISAGLEVETVEHLGADLKGPLVVGQVLTIEELEGFKKPIRFCTVDVGRAGGASQTFGSGGGTGEPQEIVCGARNFAVGDKVVVVLPGATLPGGFSISARKTYGKTSHGMICSSDELGMGDDGSHGIIVLPPETEVGTDAIELLELVDEVLDIAVTANRGDCLSIRGVAREAAIAYGLPLRDPALLDVPGPNAFGYPVTVSDPAGCDRFTARTVTGLSPEARSPIWLQRRLQKVGMRPISLAVDVTNYVMMELGQPLHAYDRNLVQGTIGVRRAEEGEKIVTLDGVERKLHAEDLVITDDRGPIGLAGVMGGANTEIADHDASGNGGNATTDVVIEAAHFDQVSVARTARRHKLSSEASRRFERGVDPQAAAAAAQRTVDLLVLLAGGTAEAGVTEVVAPAAPHTVTVAADHPDKVAGVTYGRETVVRRLQEVGCDVYGQDELIVTVPSWRPDLTDPNDLAEEVIRLEGYENLPSTLPRPPAGRGLTARQRLHRRVGRALAGAGYVEAPNYPFVSEQVFDQLGLDADDPARRVVKLVNPLSDEEPALRTSLLPGLLGALRRNDGRGSHDLALFETGLVFQPRDERGVAANLPVDRRPSEADVAALNAALPDQPRHVAVVLAGAREQAGWWGRGRPADWADAVEAARTVAREAGAGLGIRKGQYGPWHPGRCAELTVTVDGAERVIGHAGELHPRVLKTLGLPARSCAMELDLDVLERVGDDTPQAPGISTFPVATQDVALVVDAFVPASDVEAALREGAGALLESIRLFDVYENAEQLGEGRKSLAYALRFRANDRTLTVDEASAAREAAVALAGDRTGAVLRS</sequence>
<feature type="domain" description="FDX-ACB" evidence="18">
    <location>
        <begin position="755"/>
        <end position="849"/>
    </location>
</feature>
<organism evidence="20 21">
    <name type="scientific">Streptomyces marokkonensis</name>
    <dbReference type="NCBI Taxonomy" id="324855"/>
    <lineage>
        <taxon>Bacteria</taxon>
        <taxon>Bacillati</taxon>
        <taxon>Actinomycetota</taxon>
        <taxon>Actinomycetes</taxon>
        <taxon>Kitasatosporales</taxon>
        <taxon>Streptomycetaceae</taxon>
        <taxon>Streptomyces</taxon>
    </lineage>
</organism>
<evidence type="ECO:0000256" key="8">
    <source>
        <dbReference type="ARBA" id="ARBA00022741"/>
    </source>
</evidence>